<dbReference type="Gene3D" id="1.20.1170.10">
    <property type="match status" value="1"/>
</dbReference>
<evidence type="ECO:0000256" key="2">
    <source>
        <dbReference type="SAM" id="Coils"/>
    </source>
</evidence>
<evidence type="ECO:0000313" key="5">
    <source>
        <dbReference type="Proteomes" id="UP001497382"/>
    </source>
</evidence>
<dbReference type="EMBL" id="CAXIEN010000014">
    <property type="protein sequence ID" value="CAL1264689.1"/>
    <property type="molecule type" value="Genomic_DNA"/>
</dbReference>
<dbReference type="AlphaFoldDB" id="A0AAV1Z025"/>
<gene>
    <name evidence="4" type="ORF">LARSCL_LOCUS2109</name>
</gene>
<evidence type="ECO:0000256" key="3">
    <source>
        <dbReference type="SAM" id="Phobius"/>
    </source>
</evidence>
<comment type="similarity">
    <text evidence="1">Belongs to the apolipoprotein L family.</text>
</comment>
<feature type="coiled-coil region" evidence="2">
    <location>
        <begin position="375"/>
        <end position="402"/>
    </location>
</feature>
<evidence type="ECO:0000313" key="4">
    <source>
        <dbReference type="EMBL" id="CAL1264689.1"/>
    </source>
</evidence>
<keyword evidence="2" id="KW-0175">Coiled coil</keyword>
<protein>
    <recommendedName>
        <fullName evidence="6">Apolipoprotein L3</fullName>
    </recommendedName>
</protein>
<comment type="caution">
    <text evidence="4">The sequence shown here is derived from an EMBL/GenBank/DDBJ whole genome shotgun (WGS) entry which is preliminary data.</text>
</comment>
<dbReference type="GO" id="GO:0005576">
    <property type="term" value="C:extracellular region"/>
    <property type="evidence" value="ECO:0007669"/>
    <property type="project" value="InterPro"/>
</dbReference>
<reference evidence="4 5" key="1">
    <citation type="submission" date="2024-04" db="EMBL/GenBank/DDBJ databases">
        <authorList>
            <person name="Rising A."/>
            <person name="Reimegard J."/>
            <person name="Sonavane S."/>
            <person name="Akerstrom W."/>
            <person name="Nylinder S."/>
            <person name="Hedman E."/>
            <person name="Kallberg Y."/>
        </authorList>
    </citation>
    <scope>NUCLEOTIDE SEQUENCE [LARGE SCALE GENOMIC DNA]</scope>
</reference>
<feature type="transmembrane region" description="Helical" evidence="3">
    <location>
        <begin position="155"/>
        <end position="180"/>
    </location>
</feature>
<keyword evidence="3" id="KW-0472">Membrane</keyword>
<keyword evidence="3" id="KW-1133">Transmembrane helix</keyword>
<dbReference type="GO" id="GO:0008289">
    <property type="term" value="F:lipid binding"/>
    <property type="evidence" value="ECO:0007669"/>
    <property type="project" value="InterPro"/>
</dbReference>
<proteinExistence type="inferred from homology"/>
<organism evidence="4 5">
    <name type="scientific">Larinioides sclopetarius</name>
    <dbReference type="NCBI Taxonomy" id="280406"/>
    <lineage>
        <taxon>Eukaryota</taxon>
        <taxon>Metazoa</taxon>
        <taxon>Ecdysozoa</taxon>
        <taxon>Arthropoda</taxon>
        <taxon>Chelicerata</taxon>
        <taxon>Arachnida</taxon>
        <taxon>Araneae</taxon>
        <taxon>Araneomorphae</taxon>
        <taxon>Entelegynae</taxon>
        <taxon>Araneoidea</taxon>
        <taxon>Araneidae</taxon>
        <taxon>Larinioides</taxon>
    </lineage>
</organism>
<dbReference type="PANTHER" id="PTHR14096">
    <property type="entry name" value="APOLIPOPROTEIN L"/>
    <property type="match status" value="1"/>
</dbReference>
<dbReference type="PANTHER" id="PTHR14096:SF28">
    <property type="entry name" value="APOLIPOPROTEIN L, 1-RELATED"/>
    <property type="match status" value="1"/>
</dbReference>
<keyword evidence="3" id="KW-0812">Transmembrane</keyword>
<dbReference type="GO" id="GO:0006869">
    <property type="term" value="P:lipid transport"/>
    <property type="evidence" value="ECO:0007669"/>
    <property type="project" value="InterPro"/>
</dbReference>
<dbReference type="GO" id="GO:0016020">
    <property type="term" value="C:membrane"/>
    <property type="evidence" value="ECO:0007669"/>
    <property type="project" value="TreeGrafter"/>
</dbReference>
<sequence length="494" mass="54569">MSYKNLLFERAFGSTRNDDEPILNPDELRLASFVYDVAYDEVYEGRKYLDNDSDTHTGLRFDKKMEAAVQNFERIVELFKKSSKAKHAFLKNFDHWSSLRKSNVQRLKEIAEEIQTNKYNSDIAKVVGGVVGAVGGVVVGLSLLTPLAAVTLPLAISGGVASALGGGVVVGTTGTEIALLKNKLEEAKILAMQEKSSFSPMAQWFTHAEELKAALEYLLDYGLLKEMSEDVKKILGGVMSTKALTVEFKQRFKNVLKICMGKMCKMSKIREKFGDKIAPIVMTFLLVVCLMRDHNRIVLDSLIITQRLVLGLKSTLDIAVQTSNLAAGLATRGTAAAGKAAPAAVARIAVMETLVALGVVIDVINVVQSSIALHTRAQTRHAKKVKEAAEKLEKEFLFIENVYNELWQRKAISLVDVTQWTTVVINHVPVEAGEEDIKMAVKLLLSEEAWDCIMLNRLPTSGNNWFVKVPASHSKKLLLEPYIIVKGENCTITK</sequence>
<evidence type="ECO:0000256" key="1">
    <source>
        <dbReference type="ARBA" id="ARBA00010090"/>
    </source>
</evidence>
<dbReference type="InterPro" id="IPR008405">
    <property type="entry name" value="ApoL"/>
</dbReference>
<accession>A0AAV1Z025</accession>
<feature type="transmembrane region" description="Helical" evidence="3">
    <location>
        <begin position="126"/>
        <end position="149"/>
    </location>
</feature>
<evidence type="ECO:0008006" key="6">
    <source>
        <dbReference type="Google" id="ProtNLM"/>
    </source>
</evidence>
<dbReference type="Proteomes" id="UP001497382">
    <property type="component" value="Unassembled WGS sequence"/>
</dbReference>
<dbReference type="GO" id="GO:0042157">
    <property type="term" value="P:lipoprotein metabolic process"/>
    <property type="evidence" value="ECO:0007669"/>
    <property type="project" value="InterPro"/>
</dbReference>
<keyword evidence="5" id="KW-1185">Reference proteome</keyword>
<name>A0AAV1Z025_9ARAC</name>